<dbReference type="AlphaFoldDB" id="A0AAE0F1N4"/>
<dbReference type="Proteomes" id="UP001190700">
    <property type="component" value="Unassembled WGS sequence"/>
</dbReference>
<name>A0AAE0F1N4_9CHLO</name>
<protein>
    <submittedName>
        <fullName evidence="1">Uncharacterized protein</fullName>
    </submittedName>
</protein>
<evidence type="ECO:0000313" key="2">
    <source>
        <dbReference type="Proteomes" id="UP001190700"/>
    </source>
</evidence>
<keyword evidence="2" id="KW-1185">Reference proteome</keyword>
<proteinExistence type="predicted"/>
<sequence>MDSQQISSSEELSALLASVDSGFARVQTLKRSQLISLCTSMHAAISHFRGATQISADSTAYSPIVLHILVASEPQVGGVSSETAGSGISNGKFCEVGVGDAPAVLAQQSVSTQISTTRPLPSATRASEMVPQAPPVVTEVHYIHAPPAAASYMGSGRRDYEVYLSSEEEDESEYPLGYFDDSDGSCEVEEEHYGHLAAPHFSTERLERDSELDTGFQQDSYGGGFEAPLGEEFLPQNGFSVGRVSFEDEPAVEYESDEDVYTAEEWAAWEAGAHDSDDTGGAGFYDEETYFEEGAGFNSGDDYY</sequence>
<accession>A0AAE0F1N4</accession>
<evidence type="ECO:0000313" key="1">
    <source>
        <dbReference type="EMBL" id="KAK3248528.1"/>
    </source>
</evidence>
<comment type="caution">
    <text evidence="1">The sequence shown here is derived from an EMBL/GenBank/DDBJ whole genome shotgun (WGS) entry which is preliminary data.</text>
</comment>
<gene>
    <name evidence="1" type="ORF">CYMTET_42011</name>
</gene>
<dbReference type="EMBL" id="LGRX02028001">
    <property type="protein sequence ID" value="KAK3248528.1"/>
    <property type="molecule type" value="Genomic_DNA"/>
</dbReference>
<organism evidence="1 2">
    <name type="scientific">Cymbomonas tetramitiformis</name>
    <dbReference type="NCBI Taxonomy" id="36881"/>
    <lineage>
        <taxon>Eukaryota</taxon>
        <taxon>Viridiplantae</taxon>
        <taxon>Chlorophyta</taxon>
        <taxon>Pyramimonadophyceae</taxon>
        <taxon>Pyramimonadales</taxon>
        <taxon>Pyramimonadaceae</taxon>
        <taxon>Cymbomonas</taxon>
    </lineage>
</organism>
<reference evidence="1 2" key="1">
    <citation type="journal article" date="2015" name="Genome Biol. Evol.">
        <title>Comparative Genomics of a Bacterivorous Green Alga Reveals Evolutionary Causalities and Consequences of Phago-Mixotrophic Mode of Nutrition.</title>
        <authorList>
            <person name="Burns J.A."/>
            <person name="Paasch A."/>
            <person name="Narechania A."/>
            <person name="Kim E."/>
        </authorList>
    </citation>
    <scope>NUCLEOTIDE SEQUENCE [LARGE SCALE GENOMIC DNA]</scope>
    <source>
        <strain evidence="1 2">PLY_AMNH</strain>
    </source>
</reference>